<organism evidence="1">
    <name type="scientific">Solanum lycopersicum</name>
    <name type="common">Tomato</name>
    <name type="synonym">Lycopersicon esculentum</name>
    <dbReference type="NCBI Taxonomy" id="4081"/>
    <lineage>
        <taxon>Eukaryota</taxon>
        <taxon>Viridiplantae</taxon>
        <taxon>Streptophyta</taxon>
        <taxon>Embryophyta</taxon>
        <taxon>Tracheophyta</taxon>
        <taxon>Spermatophyta</taxon>
        <taxon>Magnoliopsida</taxon>
        <taxon>eudicotyledons</taxon>
        <taxon>Gunneridae</taxon>
        <taxon>Pentapetalae</taxon>
        <taxon>asterids</taxon>
        <taxon>lamiids</taxon>
        <taxon>Solanales</taxon>
        <taxon>Solanaceae</taxon>
        <taxon>Solanoideae</taxon>
        <taxon>Solaneae</taxon>
        <taxon>Solanum</taxon>
        <taxon>Solanum subgen. Lycopersicon</taxon>
    </lineage>
</organism>
<dbReference type="EnsemblPlants" id="Solyc10g081605.1.1">
    <property type="protein sequence ID" value="Solyc10g081605.1.1"/>
    <property type="gene ID" value="Solyc10g081605.1"/>
</dbReference>
<protein>
    <submittedName>
        <fullName evidence="1">Uncharacterized protein</fullName>
    </submittedName>
</protein>
<sequence length="76" mass="9212">MNDLFFLAWNHFCFDFSIYCGHNNLYKDLEYNTVFEQAKDQTTMTEVLDCIGDDSTRLKYIRSGFASRYRHMWYDV</sequence>
<dbReference type="Proteomes" id="UP000004994">
    <property type="component" value="Chromosome 10"/>
</dbReference>
<reference evidence="1" key="1">
    <citation type="journal article" date="2012" name="Nature">
        <title>The tomato genome sequence provides insights into fleshy fruit evolution.</title>
        <authorList>
            <consortium name="Tomato Genome Consortium"/>
        </authorList>
    </citation>
    <scope>NUCLEOTIDE SEQUENCE [LARGE SCALE GENOMIC DNA]</scope>
    <source>
        <strain evidence="1">cv. Heinz 1706</strain>
    </source>
</reference>
<accession>A0A3Q7JFV7</accession>
<dbReference type="InParanoid" id="A0A3Q7JFV7"/>
<name>A0A3Q7JFV7_SOLLC</name>
<reference evidence="1" key="2">
    <citation type="submission" date="2019-01" db="UniProtKB">
        <authorList>
            <consortium name="EnsemblPlants"/>
        </authorList>
    </citation>
    <scope>IDENTIFICATION</scope>
    <source>
        <strain evidence="1">cv. Heinz 1706</strain>
    </source>
</reference>
<dbReference type="AlphaFoldDB" id="A0A3Q7JFV7"/>
<evidence type="ECO:0000313" key="1">
    <source>
        <dbReference type="EnsemblPlants" id="Solyc10g081605.1.1"/>
    </source>
</evidence>
<evidence type="ECO:0000313" key="2">
    <source>
        <dbReference type="Proteomes" id="UP000004994"/>
    </source>
</evidence>
<dbReference type="Gramene" id="Solyc10g081605.1.1">
    <property type="protein sequence ID" value="Solyc10g081605.1.1"/>
    <property type="gene ID" value="Solyc10g081605.1"/>
</dbReference>
<proteinExistence type="predicted"/>
<keyword evidence="2" id="KW-1185">Reference proteome</keyword>